<dbReference type="InterPro" id="IPR036890">
    <property type="entry name" value="HATPase_C_sf"/>
</dbReference>
<organism evidence="13 14">
    <name type="scientific">Azospira oryzae</name>
    <dbReference type="NCBI Taxonomy" id="146939"/>
    <lineage>
        <taxon>Bacteria</taxon>
        <taxon>Pseudomonadati</taxon>
        <taxon>Pseudomonadota</taxon>
        <taxon>Betaproteobacteria</taxon>
        <taxon>Rhodocyclales</taxon>
        <taxon>Rhodocyclaceae</taxon>
        <taxon>Azospira</taxon>
    </lineage>
</organism>
<dbReference type="PANTHER" id="PTHR43065:SF50">
    <property type="entry name" value="HISTIDINE KINASE"/>
    <property type="match status" value="1"/>
</dbReference>
<feature type="domain" description="PAC" evidence="12">
    <location>
        <begin position="213"/>
        <end position="263"/>
    </location>
</feature>
<reference evidence="13 14" key="1">
    <citation type="submission" date="2019-02" db="EMBL/GenBank/DDBJ databases">
        <title>Genomic Encyclopedia of Type Strains, Phase IV (KMG-IV): sequencing the most valuable type-strain genomes for metagenomic binning, comparative biology and taxonomic classification.</title>
        <authorList>
            <person name="Goeker M."/>
        </authorList>
    </citation>
    <scope>NUCLEOTIDE SEQUENCE [LARGE SCALE GENOMIC DNA]</scope>
    <source>
        <strain evidence="13 14">DSM 21223</strain>
    </source>
</reference>
<feature type="domain" description="Histidine kinase" evidence="10">
    <location>
        <begin position="480"/>
        <end position="729"/>
    </location>
</feature>
<dbReference type="Gene3D" id="3.30.450.20">
    <property type="entry name" value="PAS domain"/>
    <property type="match status" value="3"/>
</dbReference>
<evidence type="ECO:0000256" key="5">
    <source>
        <dbReference type="ARBA" id="ARBA00022741"/>
    </source>
</evidence>
<evidence type="ECO:0000313" key="13">
    <source>
        <dbReference type="EMBL" id="RZT89299.1"/>
    </source>
</evidence>
<dbReference type="InterPro" id="IPR035965">
    <property type="entry name" value="PAS-like_dom_sf"/>
</dbReference>
<evidence type="ECO:0000256" key="3">
    <source>
        <dbReference type="ARBA" id="ARBA00022553"/>
    </source>
</evidence>
<dbReference type="CDD" id="cd00130">
    <property type="entry name" value="PAS"/>
    <property type="match status" value="3"/>
</dbReference>
<gene>
    <name evidence="13" type="ORF">EV678_0080</name>
</gene>
<feature type="domain" description="PAS" evidence="11">
    <location>
        <begin position="29"/>
        <end position="70"/>
    </location>
</feature>
<dbReference type="InterPro" id="IPR036097">
    <property type="entry name" value="HisK_dim/P_sf"/>
</dbReference>
<dbReference type="InterPro" id="IPR005467">
    <property type="entry name" value="His_kinase_dom"/>
</dbReference>
<keyword evidence="8" id="KW-0902">Two-component regulatory system</keyword>
<dbReference type="InterPro" id="IPR004358">
    <property type="entry name" value="Sig_transdc_His_kin-like_C"/>
</dbReference>
<evidence type="ECO:0000256" key="7">
    <source>
        <dbReference type="ARBA" id="ARBA00022840"/>
    </source>
</evidence>
<feature type="coiled-coil region" evidence="9">
    <location>
        <begin position="398"/>
        <end position="471"/>
    </location>
</feature>
<keyword evidence="6" id="KW-0418">Kinase</keyword>
<evidence type="ECO:0000256" key="4">
    <source>
        <dbReference type="ARBA" id="ARBA00022679"/>
    </source>
</evidence>
<accession>A0ABY0IPW5</accession>
<keyword evidence="3" id="KW-0597">Phosphoprotein</keyword>
<keyword evidence="9" id="KW-0175">Coiled coil</keyword>
<dbReference type="InterPro" id="IPR003594">
    <property type="entry name" value="HATPase_dom"/>
</dbReference>
<dbReference type="SMART" id="SM00091">
    <property type="entry name" value="PAS"/>
    <property type="match status" value="3"/>
</dbReference>
<comment type="catalytic activity">
    <reaction evidence="1">
        <text>ATP + protein L-histidine = ADP + protein N-phospho-L-histidine.</text>
        <dbReference type="EC" id="2.7.13.3"/>
    </reaction>
</comment>
<dbReference type="PROSITE" id="PS50112">
    <property type="entry name" value="PAS"/>
    <property type="match status" value="3"/>
</dbReference>
<evidence type="ECO:0000256" key="6">
    <source>
        <dbReference type="ARBA" id="ARBA00022777"/>
    </source>
</evidence>
<dbReference type="InterPro" id="IPR001610">
    <property type="entry name" value="PAC"/>
</dbReference>
<proteinExistence type="predicted"/>
<dbReference type="Pfam" id="PF08448">
    <property type="entry name" value="PAS_4"/>
    <property type="match status" value="1"/>
</dbReference>
<dbReference type="Gene3D" id="3.30.565.10">
    <property type="entry name" value="Histidine kinase-like ATPase, C-terminal domain"/>
    <property type="match status" value="1"/>
</dbReference>
<keyword evidence="4" id="KW-0808">Transferase</keyword>
<dbReference type="PROSITE" id="PS50113">
    <property type="entry name" value="PAC"/>
    <property type="match status" value="3"/>
</dbReference>
<comment type="caution">
    <text evidence="13">The sequence shown here is derived from an EMBL/GenBank/DDBJ whole genome shotgun (WGS) entry which is preliminary data.</text>
</comment>
<dbReference type="EC" id="2.7.13.3" evidence="2"/>
<dbReference type="InterPro" id="IPR000014">
    <property type="entry name" value="PAS"/>
</dbReference>
<dbReference type="Pfam" id="PF02518">
    <property type="entry name" value="HATPase_c"/>
    <property type="match status" value="1"/>
</dbReference>
<dbReference type="SUPFAM" id="SSF55874">
    <property type="entry name" value="ATPase domain of HSP90 chaperone/DNA topoisomerase II/histidine kinase"/>
    <property type="match status" value="1"/>
</dbReference>
<evidence type="ECO:0000256" key="2">
    <source>
        <dbReference type="ARBA" id="ARBA00012438"/>
    </source>
</evidence>
<dbReference type="SUPFAM" id="SSF47384">
    <property type="entry name" value="Homodimeric domain of signal transducing histidine kinase"/>
    <property type="match status" value="1"/>
</dbReference>
<keyword evidence="14" id="KW-1185">Reference proteome</keyword>
<dbReference type="NCBIfam" id="TIGR00229">
    <property type="entry name" value="sensory_box"/>
    <property type="match status" value="2"/>
</dbReference>
<evidence type="ECO:0000259" key="12">
    <source>
        <dbReference type="PROSITE" id="PS50113"/>
    </source>
</evidence>
<dbReference type="PROSITE" id="PS50109">
    <property type="entry name" value="HIS_KIN"/>
    <property type="match status" value="1"/>
</dbReference>
<dbReference type="CDD" id="cd00082">
    <property type="entry name" value="HisKA"/>
    <property type="match status" value="1"/>
</dbReference>
<dbReference type="Proteomes" id="UP000292136">
    <property type="component" value="Unassembled WGS sequence"/>
</dbReference>
<evidence type="ECO:0000256" key="9">
    <source>
        <dbReference type="SAM" id="Coils"/>
    </source>
</evidence>
<dbReference type="SMART" id="SM00086">
    <property type="entry name" value="PAC"/>
    <property type="match status" value="3"/>
</dbReference>
<dbReference type="Gene3D" id="1.10.287.130">
    <property type="match status" value="1"/>
</dbReference>
<evidence type="ECO:0000259" key="10">
    <source>
        <dbReference type="PROSITE" id="PS50109"/>
    </source>
</evidence>
<feature type="domain" description="PAC" evidence="12">
    <location>
        <begin position="355"/>
        <end position="407"/>
    </location>
</feature>
<evidence type="ECO:0000313" key="14">
    <source>
        <dbReference type="Proteomes" id="UP000292136"/>
    </source>
</evidence>
<keyword evidence="5" id="KW-0547">Nucleotide-binding</keyword>
<dbReference type="InterPro" id="IPR013767">
    <property type="entry name" value="PAS_fold"/>
</dbReference>
<dbReference type="Pfam" id="PF00989">
    <property type="entry name" value="PAS"/>
    <property type="match status" value="2"/>
</dbReference>
<feature type="domain" description="PAC" evidence="12">
    <location>
        <begin position="87"/>
        <end position="139"/>
    </location>
</feature>
<dbReference type="InterPro" id="IPR003661">
    <property type="entry name" value="HisK_dim/P_dom"/>
</dbReference>
<dbReference type="Pfam" id="PF13426">
    <property type="entry name" value="PAS_9"/>
    <property type="match status" value="1"/>
</dbReference>
<dbReference type="PANTHER" id="PTHR43065">
    <property type="entry name" value="SENSOR HISTIDINE KINASE"/>
    <property type="match status" value="1"/>
</dbReference>
<evidence type="ECO:0000256" key="8">
    <source>
        <dbReference type="ARBA" id="ARBA00023012"/>
    </source>
</evidence>
<dbReference type="CDD" id="cd16943">
    <property type="entry name" value="HATPase_AtoS-like"/>
    <property type="match status" value="1"/>
</dbReference>
<keyword evidence="7" id="KW-0067">ATP-binding</keyword>
<dbReference type="EMBL" id="SHKM01000001">
    <property type="protein sequence ID" value="RZT89299.1"/>
    <property type="molecule type" value="Genomic_DNA"/>
</dbReference>
<feature type="domain" description="PAS" evidence="11">
    <location>
        <begin position="140"/>
        <end position="209"/>
    </location>
</feature>
<dbReference type="InterPro" id="IPR000700">
    <property type="entry name" value="PAS-assoc_C"/>
</dbReference>
<dbReference type="InterPro" id="IPR013656">
    <property type="entry name" value="PAS_4"/>
</dbReference>
<feature type="domain" description="PAS" evidence="11">
    <location>
        <begin position="264"/>
        <end position="336"/>
    </location>
</feature>
<evidence type="ECO:0000256" key="1">
    <source>
        <dbReference type="ARBA" id="ARBA00000085"/>
    </source>
</evidence>
<dbReference type="SMART" id="SM00387">
    <property type="entry name" value="HATPase_c"/>
    <property type="match status" value="1"/>
</dbReference>
<protein>
    <recommendedName>
        <fullName evidence="2">histidine kinase</fullName>
        <ecNumber evidence="2">2.7.13.3</ecNumber>
    </recommendedName>
</protein>
<name>A0ABY0IPW5_9RHOO</name>
<dbReference type="SUPFAM" id="SSF55785">
    <property type="entry name" value="PYP-like sensor domain (PAS domain)"/>
    <property type="match status" value="3"/>
</dbReference>
<dbReference type="RefSeq" id="WP_130458106.1">
    <property type="nucleotide sequence ID" value="NZ_SHKM01000001.1"/>
</dbReference>
<dbReference type="PRINTS" id="PR00344">
    <property type="entry name" value="BCTRLSENSOR"/>
</dbReference>
<sequence length="736" mass="81901">MPSLPDPGPVPPGLPELLHGEVLLRHLQVSVADDQGAILYVNERMCEACGYRPDELLQHNYSVLATGRHPPEFFAELWQTVRAGFEWRGEMSNRRKDGSEYWIELTVVPLPAEGNLPRRYVGLGSDITRIVEAEQQLRSSEARFRGLTETISAAVILYKGGPMLYVNRAMERLTGYSRAELLQMSFFDLAHPSVRDLLQERAAARLRGEAMPATYEAPFVTKAGKTIWMEITAARIEYEGGYAGLGTAIDITERKRAEAAQRSTQQMLQQIIDGDPVPTFVIDAEHRVTHWNAACALVTGMPGEKIIGSTRAWSGFYAEERPVLAELVVDGTADSRITGLYGDTFRRSPIIPGAYEVESFFPNFGDRGRWLFFTAAPLKDAQGRIIGAIETLVDVTERKEAEEALRNAHAKLEILVERRTAQLSLAKQALEEDVRRREASENELRQRNAELLEVNKRLQEAQEQLVQSEKMASIGQLAAGVAHEINNPIGYVQSNLSTLGRYLEDMQTVLDSLATAVAQLPSEHPAAQAVARVKQDLDFDFLLEDLPSLVTQSRDGIDRVRKIVADLKDFSRLDASQDWQWADLHQGLDSTLNIVNNEIKYRAEVVREYGQLPEVECLPSQLNQVFLNLLVNSAHAMPEGQMGRITLRSGHDEPAHQVWLEVEDNGSGISPENMHRLFDPFFTTKPVGKGTGLGLSLSYGIVQKHHGQITVSSELGKGTTFRIVLPVSQPKEGATP</sequence>
<evidence type="ECO:0000259" key="11">
    <source>
        <dbReference type="PROSITE" id="PS50112"/>
    </source>
</evidence>